<dbReference type="EMBL" id="UINC01148492">
    <property type="protein sequence ID" value="SVD40410.1"/>
    <property type="molecule type" value="Genomic_DNA"/>
</dbReference>
<sequence>MAERLFDKLEQEAFRAGIQARTKESMSWFRSRVSNLRVSRVGLLAQGPQRARHSYGRMYNFQYDPKMKTELPYYDRF</sequence>
<evidence type="ECO:0000313" key="1">
    <source>
        <dbReference type="EMBL" id="SVD40410.1"/>
    </source>
</evidence>
<organism evidence="1">
    <name type="scientific">marine metagenome</name>
    <dbReference type="NCBI Taxonomy" id="408172"/>
    <lineage>
        <taxon>unclassified sequences</taxon>
        <taxon>metagenomes</taxon>
        <taxon>ecological metagenomes</taxon>
    </lineage>
</organism>
<protein>
    <submittedName>
        <fullName evidence="1">Uncharacterized protein</fullName>
    </submittedName>
</protein>
<proteinExistence type="predicted"/>
<reference evidence="1" key="1">
    <citation type="submission" date="2018-05" db="EMBL/GenBank/DDBJ databases">
        <authorList>
            <person name="Lanie J.A."/>
            <person name="Ng W.-L."/>
            <person name="Kazmierczak K.M."/>
            <person name="Andrzejewski T.M."/>
            <person name="Davidsen T.M."/>
            <person name="Wayne K.J."/>
            <person name="Tettelin H."/>
            <person name="Glass J.I."/>
            <person name="Rusch D."/>
            <person name="Podicherti R."/>
            <person name="Tsui H.-C.T."/>
            <person name="Winkler M.E."/>
        </authorList>
    </citation>
    <scope>NUCLEOTIDE SEQUENCE</scope>
</reference>
<name>A0A382V1T8_9ZZZZ</name>
<feature type="non-terminal residue" evidence="1">
    <location>
        <position position="77"/>
    </location>
</feature>
<dbReference type="AlphaFoldDB" id="A0A382V1T8"/>
<accession>A0A382V1T8</accession>
<gene>
    <name evidence="1" type="ORF">METZ01_LOCUS393264</name>
</gene>